<accession>A0ABX1SUM8</accession>
<evidence type="ECO:0000313" key="10">
    <source>
        <dbReference type="EMBL" id="NMN01520.1"/>
    </source>
</evidence>
<proteinExistence type="inferred from homology"/>
<name>A0ABX1SUM8_9BIFI</name>
<evidence type="ECO:0000256" key="4">
    <source>
        <dbReference type="ARBA" id="ARBA00011738"/>
    </source>
</evidence>
<evidence type="ECO:0000256" key="1">
    <source>
        <dbReference type="ARBA" id="ARBA00004496"/>
    </source>
</evidence>
<dbReference type="Gene3D" id="3.40.50.1000">
    <property type="entry name" value="HAD superfamily/HAD-like"/>
    <property type="match status" value="1"/>
</dbReference>
<dbReference type="NCBIfam" id="TIGR01484">
    <property type="entry name" value="HAD-SF-IIB"/>
    <property type="match status" value="1"/>
</dbReference>
<evidence type="ECO:0000256" key="7">
    <source>
        <dbReference type="ARBA" id="ARBA00022723"/>
    </source>
</evidence>
<dbReference type="SFLD" id="SFLDS00003">
    <property type="entry name" value="Haloacid_Dehalogenase"/>
    <property type="match status" value="1"/>
</dbReference>
<dbReference type="Proteomes" id="UP000553756">
    <property type="component" value="Unassembled WGS sequence"/>
</dbReference>
<keyword evidence="9" id="KW-0413">Isomerase</keyword>
<organism evidence="10 11">
    <name type="scientific">Bifidobacterium panos</name>
    <dbReference type="NCBI Taxonomy" id="2675321"/>
    <lineage>
        <taxon>Bacteria</taxon>
        <taxon>Bacillati</taxon>
        <taxon>Actinomycetota</taxon>
        <taxon>Actinomycetes</taxon>
        <taxon>Bifidobacteriales</taxon>
        <taxon>Bifidobacteriaceae</taxon>
        <taxon>Bifidobacterium</taxon>
    </lineage>
</organism>
<dbReference type="SFLD" id="SFLDG01143">
    <property type="entry name" value="C2.B.3:_Phosphomannomutase_Lik"/>
    <property type="match status" value="1"/>
</dbReference>
<gene>
    <name evidence="10" type="ORF">G1C94_0141</name>
</gene>
<comment type="similarity">
    <text evidence="3">Belongs to the eukaryotic PMM family.</text>
</comment>
<dbReference type="Gene3D" id="3.30.1240.20">
    <property type="match status" value="1"/>
</dbReference>
<evidence type="ECO:0000256" key="9">
    <source>
        <dbReference type="ARBA" id="ARBA00023235"/>
    </source>
</evidence>
<keyword evidence="11" id="KW-1185">Reference proteome</keyword>
<evidence type="ECO:0000256" key="5">
    <source>
        <dbReference type="ARBA" id="ARBA00012730"/>
    </source>
</evidence>
<evidence type="ECO:0000256" key="8">
    <source>
        <dbReference type="ARBA" id="ARBA00022842"/>
    </source>
</evidence>
<keyword evidence="6" id="KW-0963">Cytoplasm</keyword>
<dbReference type="Pfam" id="PF03332">
    <property type="entry name" value="PMM"/>
    <property type="match status" value="1"/>
</dbReference>
<dbReference type="InterPro" id="IPR043169">
    <property type="entry name" value="PMM_cap"/>
</dbReference>
<keyword evidence="8" id="KW-0460">Magnesium</keyword>
<evidence type="ECO:0000256" key="2">
    <source>
        <dbReference type="ARBA" id="ARBA00004699"/>
    </source>
</evidence>
<comment type="subcellular location">
    <subcellularLocation>
        <location evidence="1">Cytoplasm</location>
    </subcellularLocation>
</comment>
<comment type="pathway">
    <text evidence="2">Nucleotide-sugar biosynthesis; GDP-alpha-D-mannose biosynthesis; alpha-D-mannose 1-phosphate from D-fructose 6-phosphate: step 2/2.</text>
</comment>
<comment type="subunit">
    <text evidence="4">Homodimer.</text>
</comment>
<dbReference type="EMBL" id="JAAIIJ010000002">
    <property type="protein sequence ID" value="NMN01520.1"/>
    <property type="molecule type" value="Genomic_DNA"/>
</dbReference>
<evidence type="ECO:0000256" key="6">
    <source>
        <dbReference type="ARBA" id="ARBA00022490"/>
    </source>
</evidence>
<evidence type="ECO:0000256" key="3">
    <source>
        <dbReference type="ARBA" id="ARBA00009736"/>
    </source>
</evidence>
<dbReference type="InterPro" id="IPR005002">
    <property type="entry name" value="PMM"/>
</dbReference>
<dbReference type="InterPro" id="IPR023214">
    <property type="entry name" value="HAD_sf"/>
</dbReference>
<comment type="caution">
    <text evidence="10">The sequence shown here is derived from an EMBL/GenBank/DDBJ whole genome shotgun (WGS) entry which is preliminary data.</text>
</comment>
<sequence length="264" mass="29571">MILAWNQWDWDALVSRTRLIGFDLDNTLASSKRPMIPDMAQRFSALTRHIDVAVITGGRWELVTSQVVDMLEPQANRDHLHLMPTSGTRYYRWSQGQWRCVFSHELNADQRRRAMSSLERHAREQGLWRERIWGERIEDRGSQITFSVLGQAAPLQAKQSFDPDGALRRGLVEAVAADVPDLQVRAGGYTSVDVSQRGIDKGFAVHELSRLVGIDVPDMAFVGDRMTPEGNDYPAVQAGAMGVVVGNPGDTLLFLDEMLKRIGA</sequence>
<dbReference type="SUPFAM" id="SSF56784">
    <property type="entry name" value="HAD-like"/>
    <property type="match status" value="1"/>
</dbReference>
<keyword evidence="7" id="KW-0479">Metal-binding</keyword>
<evidence type="ECO:0000313" key="11">
    <source>
        <dbReference type="Proteomes" id="UP000553756"/>
    </source>
</evidence>
<reference evidence="10 11" key="1">
    <citation type="submission" date="2020-02" db="EMBL/GenBank/DDBJ databases">
        <title>Characterization of phylogenetic diversity of novel bifidobacterial species isolated in Czech ZOOs.</title>
        <authorList>
            <person name="Lugli G.A."/>
            <person name="Vera N.B."/>
            <person name="Ventura M."/>
        </authorList>
    </citation>
    <scope>NUCLEOTIDE SEQUENCE [LARGE SCALE GENOMIC DNA]</scope>
    <source>
        <strain evidence="10 11">DSM 109963</strain>
    </source>
</reference>
<dbReference type="RefSeq" id="WP_172143757.1">
    <property type="nucleotide sequence ID" value="NZ_JAAIIJ010000002.1"/>
</dbReference>
<dbReference type="InterPro" id="IPR006379">
    <property type="entry name" value="HAD-SF_hydro_IIB"/>
</dbReference>
<protein>
    <recommendedName>
        <fullName evidence="5">phosphomannomutase</fullName>
        <ecNumber evidence="5">5.4.2.8</ecNumber>
    </recommendedName>
</protein>
<dbReference type="EC" id="5.4.2.8" evidence="5"/>
<dbReference type="InterPro" id="IPR036412">
    <property type="entry name" value="HAD-like_sf"/>
</dbReference>
<dbReference type="SFLD" id="SFLDG01140">
    <property type="entry name" value="C2.B:_Phosphomannomutase_and_P"/>
    <property type="match status" value="1"/>
</dbReference>